<dbReference type="Pfam" id="PF11372">
    <property type="entry name" value="DUF3173"/>
    <property type="match status" value="1"/>
</dbReference>
<proteinExistence type="predicted"/>
<reference evidence="1 2" key="1">
    <citation type="submission" date="2011-02" db="EMBL/GenBank/DDBJ databases">
        <authorList>
            <person name="Muzny D."/>
            <person name="Qin X."/>
            <person name="Deng J."/>
            <person name="Jiang H."/>
            <person name="Liu Y."/>
            <person name="Qu J."/>
            <person name="Song X.-Z."/>
            <person name="Zhang L."/>
            <person name="Thornton R."/>
            <person name="Coyle M."/>
            <person name="Francisco L."/>
            <person name="Jackson L."/>
            <person name="Javaid M."/>
            <person name="Korchina V."/>
            <person name="Kovar C."/>
            <person name="Mata R."/>
            <person name="Mathew T."/>
            <person name="Ngo R."/>
            <person name="Nguyen L."/>
            <person name="Nguyen N."/>
            <person name="Okwuonu G."/>
            <person name="Ongeri F."/>
            <person name="Pham C."/>
            <person name="Simmons D."/>
            <person name="Wilczek-Boney K."/>
            <person name="Hale W."/>
            <person name="Jakkamsetti A."/>
            <person name="Pham P."/>
            <person name="Ruth R."/>
            <person name="San Lucas F."/>
            <person name="Warren J."/>
            <person name="Zhang J."/>
            <person name="Zhao Z."/>
            <person name="Zhou C."/>
            <person name="Zhu D."/>
            <person name="Lee S."/>
            <person name="Bess C."/>
            <person name="Blankenburg K."/>
            <person name="Forbes L."/>
            <person name="Fu Q."/>
            <person name="Gubbala S."/>
            <person name="Hirani K."/>
            <person name="Jayaseelan J.C."/>
            <person name="Lara F."/>
            <person name="Munidasa M."/>
            <person name="Palculict T."/>
            <person name="Patil S."/>
            <person name="Pu L.-L."/>
            <person name="Saada N."/>
            <person name="Tang L."/>
            <person name="Weissenberger G."/>
            <person name="Zhu Y."/>
            <person name="Hemphill L."/>
            <person name="Shang Y."/>
            <person name="Youmans B."/>
            <person name="Ayvaz T."/>
            <person name="Ross M."/>
            <person name="Santibanez J."/>
            <person name="Aqrawi P."/>
            <person name="Gross S."/>
            <person name="Joshi V."/>
            <person name="Fowler G."/>
            <person name="Nazareth L."/>
            <person name="Reid J."/>
            <person name="Worley K."/>
            <person name="Petrosino J."/>
            <person name="Highlander S."/>
            <person name="Gibbs R."/>
        </authorList>
    </citation>
    <scope>NUCLEOTIDE SEQUENCE [LARGE SCALE GENOMIC DNA]</scope>
    <source>
        <strain evidence="1 2">SK160</strain>
    </source>
</reference>
<accession>F0IQY5</accession>
<dbReference type="AlphaFoldDB" id="F0IQY5"/>
<protein>
    <recommendedName>
        <fullName evidence="3">DUF3173 domain-containing protein</fullName>
    </recommendedName>
</protein>
<dbReference type="Proteomes" id="UP000004562">
    <property type="component" value="Unassembled WGS sequence"/>
</dbReference>
<dbReference type="HOGENOM" id="CLU_177854_1_2_9"/>
<name>F0IQY5_STRSA</name>
<gene>
    <name evidence="1" type="ORF">HMPREF9384_0247</name>
</gene>
<dbReference type="EMBL" id="AEXZ01000004">
    <property type="protein sequence ID" value="EGD39682.1"/>
    <property type="molecule type" value="Genomic_DNA"/>
</dbReference>
<dbReference type="PATRIC" id="fig|888812.3.peg.240"/>
<organism evidence="1 2">
    <name type="scientific">Streptococcus sanguinis SK160</name>
    <dbReference type="NCBI Taxonomy" id="888812"/>
    <lineage>
        <taxon>Bacteria</taxon>
        <taxon>Bacillati</taxon>
        <taxon>Bacillota</taxon>
        <taxon>Bacilli</taxon>
        <taxon>Lactobacillales</taxon>
        <taxon>Streptococcaceae</taxon>
        <taxon>Streptococcus</taxon>
    </lineage>
</organism>
<sequence>METINLISNKELIEMGYRPHTANDIIHQARELLVSRGYTFYNRKRLMVVPKSVVNEILGTEVA</sequence>
<dbReference type="InterPro" id="IPR021512">
    <property type="entry name" value="DUF3173"/>
</dbReference>
<comment type="caution">
    <text evidence="1">The sequence shown here is derived from an EMBL/GenBank/DDBJ whole genome shotgun (WGS) entry which is preliminary data.</text>
</comment>
<evidence type="ECO:0008006" key="3">
    <source>
        <dbReference type="Google" id="ProtNLM"/>
    </source>
</evidence>
<dbReference type="RefSeq" id="WP_002911105.1">
    <property type="nucleotide sequence ID" value="NZ_GL872447.1"/>
</dbReference>
<evidence type="ECO:0000313" key="2">
    <source>
        <dbReference type="Proteomes" id="UP000004562"/>
    </source>
</evidence>
<evidence type="ECO:0000313" key="1">
    <source>
        <dbReference type="EMBL" id="EGD39682.1"/>
    </source>
</evidence>